<evidence type="ECO:0000256" key="3">
    <source>
        <dbReference type="ARBA" id="ARBA00022553"/>
    </source>
</evidence>
<organism evidence="9 10">
    <name type="scientific">Henriciella pelagia</name>
    <dbReference type="NCBI Taxonomy" id="1977912"/>
    <lineage>
        <taxon>Bacteria</taxon>
        <taxon>Pseudomonadati</taxon>
        <taxon>Pseudomonadota</taxon>
        <taxon>Alphaproteobacteria</taxon>
        <taxon>Hyphomonadales</taxon>
        <taxon>Hyphomonadaceae</taxon>
        <taxon>Henriciella</taxon>
    </lineage>
</organism>
<keyword evidence="7" id="KW-0067">ATP-binding</keyword>
<dbReference type="InterPro" id="IPR013656">
    <property type="entry name" value="PAS_4"/>
</dbReference>
<dbReference type="PROSITE" id="PS50112">
    <property type="entry name" value="PAS"/>
    <property type="match status" value="1"/>
</dbReference>
<dbReference type="Proteomes" id="UP000628854">
    <property type="component" value="Unassembled WGS sequence"/>
</dbReference>
<evidence type="ECO:0000256" key="5">
    <source>
        <dbReference type="ARBA" id="ARBA00022741"/>
    </source>
</evidence>
<evidence type="ECO:0000259" key="8">
    <source>
        <dbReference type="PROSITE" id="PS50112"/>
    </source>
</evidence>
<dbReference type="CDD" id="cd00130">
    <property type="entry name" value="PAS"/>
    <property type="match status" value="1"/>
</dbReference>
<reference evidence="10" key="1">
    <citation type="journal article" date="2019" name="Int. J. Syst. Evol. Microbiol.">
        <title>The Global Catalogue of Microorganisms (GCM) 10K type strain sequencing project: providing services to taxonomists for standard genome sequencing and annotation.</title>
        <authorList>
            <consortium name="The Broad Institute Genomics Platform"/>
            <consortium name="The Broad Institute Genome Sequencing Center for Infectious Disease"/>
            <person name="Wu L."/>
            <person name="Ma J."/>
        </authorList>
    </citation>
    <scope>NUCLEOTIDE SEQUENCE [LARGE SCALE GENOMIC DNA]</scope>
    <source>
        <strain evidence="10">CGMCC 1.15928</strain>
    </source>
</reference>
<sequence>MLEMVLTHKGLPPEAVYLNFRKLLDNIPSAYMVMDRNLHIVYANPAYMQTVERNLSEILGKHIFASFPDTEERMQTVEAKFLETLKGEITRLERQYFLLTRSDGSTSEKCWQCVQTPYYGADGEVAYIIQNAEDITDAEALRKKNLMIAAELDHRVKNLFSVVQAVASLAGQGSRDIDEFREQFSSRLNAMSRTYSALSNTNWDGLLLSDIFEHELEQYGGVGSDRIKMTGPEVLLGPKSSQDGSMIIHELATNAAKYGCFSDPNGRLHVSWQVDLSAQTLAVEWSETGLSGITEPTQTGFGTQLTDFMPNIKVERVYRDEGLLVRTVVPLPIAARSALRNI</sequence>
<evidence type="ECO:0000256" key="2">
    <source>
        <dbReference type="ARBA" id="ARBA00012438"/>
    </source>
</evidence>
<name>A0ABQ1J0S1_9PROT</name>
<evidence type="ECO:0000256" key="7">
    <source>
        <dbReference type="ARBA" id="ARBA00022840"/>
    </source>
</evidence>
<keyword evidence="4" id="KW-0808">Transferase</keyword>
<keyword evidence="3" id="KW-0597">Phosphoprotein</keyword>
<evidence type="ECO:0000256" key="4">
    <source>
        <dbReference type="ARBA" id="ARBA00022679"/>
    </source>
</evidence>
<evidence type="ECO:0000256" key="1">
    <source>
        <dbReference type="ARBA" id="ARBA00000085"/>
    </source>
</evidence>
<protein>
    <recommendedName>
        <fullName evidence="2">histidine kinase</fullName>
        <ecNumber evidence="2">2.7.13.3</ecNumber>
    </recommendedName>
</protein>
<dbReference type="SUPFAM" id="SSF55785">
    <property type="entry name" value="PYP-like sensor domain (PAS domain)"/>
    <property type="match status" value="1"/>
</dbReference>
<dbReference type="SMART" id="SM00091">
    <property type="entry name" value="PAS"/>
    <property type="match status" value="1"/>
</dbReference>
<dbReference type="EMBL" id="BMKF01000001">
    <property type="protein sequence ID" value="GGB57222.1"/>
    <property type="molecule type" value="Genomic_DNA"/>
</dbReference>
<proteinExistence type="predicted"/>
<dbReference type="SMART" id="SM00911">
    <property type="entry name" value="HWE_HK"/>
    <property type="match status" value="1"/>
</dbReference>
<keyword evidence="10" id="KW-1185">Reference proteome</keyword>
<dbReference type="Pfam" id="PF08448">
    <property type="entry name" value="PAS_4"/>
    <property type="match status" value="1"/>
</dbReference>
<evidence type="ECO:0000313" key="9">
    <source>
        <dbReference type="EMBL" id="GGB57222.1"/>
    </source>
</evidence>
<dbReference type="Gene3D" id="3.30.450.20">
    <property type="entry name" value="PAS domain"/>
    <property type="match status" value="1"/>
</dbReference>
<dbReference type="EC" id="2.7.13.3" evidence="2"/>
<dbReference type="NCBIfam" id="TIGR00229">
    <property type="entry name" value="sensory_box"/>
    <property type="match status" value="1"/>
</dbReference>
<dbReference type="PANTHER" id="PTHR41523:SF8">
    <property type="entry name" value="ETHYLENE RESPONSE SENSOR PROTEIN"/>
    <property type="match status" value="1"/>
</dbReference>
<comment type="caution">
    <text evidence="9">The sequence shown here is derived from an EMBL/GenBank/DDBJ whole genome shotgun (WGS) entry which is preliminary data.</text>
</comment>
<evidence type="ECO:0000313" key="10">
    <source>
        <dbReference type="Proteomes" id="UP000628854"/>
    </source>
</evidence>
<dbReference type="InterPro" id="IPR035965">
    <property type="entry name" value="PAS-like_dom_sf"/>
</dbReference>
<feature type="domain" description="PAS" evidence="8">
    <location>
        <begin position="16"/>
        <end position="88"/>
    </location>
</feature>
<dbReference type="PANTHER" id="PTHR41523">
    <property type="entry name" value="TWO-COMPONENT SYSTEM SENSOR PROTEIN"/>
    <property type="match status" value="1"/>
</dbReference>
<dbReference type="Pfam" id="PF07536">
    <property type="entry name" value="HWE_HK"/>
    <property type="match status" value="1"/>
</dbReference>
<gene>
    <name evidence="9" type="ORF">GCM10011503_01990</name>
</gene>
<keyword evidence="6" id="KW-0418">Kinase</keyword>
<accession>A0ABQ1J0S1</accession>
<dbReference type="InterPro" id="IPR011102">
    <property type="entry name" value="Sig_transdc_His_kinase_HWE"/>
</dbReference>
<keyword evidence="5" id="KW-0547">Nucleotide-binding</keyword>
<comment type="catalytic activity">
    <reaction evidence="1">
        <text>ATP + protein L-histidine = ADP + protein N-phospho-L-histidine.</text>
        <dbReference type="EC" id="2.7.13.3"/>
    </reaction>
</comment>
<dbReference type="InterPro" id="IPR000014">
    <property type="entry name" value="PAS"/>
</dbReference>
<evidence type="ECO:0000256" key="6">
    <source>
        <dbReference type="ARBA" id="ARBA00022777"/>
    </source>
</evidence>